<name>A0A6S6TF43_9BACT</name>
<organism evidence="1">
    <name type="scientific">uncultured Campylobacterales bacterium</name>
    <dbReference type="NCBI Taxonomy" id="352960"/>
    <lineage>
        <taxon>Bacteria</taxon>
        <taxon>Pseudomonadati</taxon>
        <taxon>Campylobacterota</taxon>
        <taxon>Epsilonproteobacteria</taxon>
        <taxon>Campylobacterales</taxon>
        <taxon>environmental samples</taxon>
    </lineage>
</organism>
<dbReference type="EMBL" id="CACVAW010000056">
    <property type="protein sequence ID" value="CAA6813477.1"/>
    <property type="molecule type" value="Genomic_DNA"/>
</dbReference>
<proteinExistence type="predicted"/>
<protein>
    <submittedName>
        <fullName evidence="1">Uncharacterized protein</fullName>
    </submittedName>
</protein>
<dbReference type="AlphaFoldDB" id="A0A6S6TF43"/>
<accession>A0A6S6TF43</accession>
<sequence length="75" mass="8329">MTTVTLTIDDKQDGFMEAFQKFTSKFKGVSFEVETIETEEEVLASFTKAMQDINSGEAVKGAKPIEDLYKELANG</sequence>
<gene>
    <name evidence="1" type="ORF">HELGO_WM22788</name>
</gene>
<evidence type="ECO:0000313" key="1">
    <source>
        <dbReference type="EMBL" id="CAA6813477.1"/>
    </source>
</evidence>
<reference evidence="1" key="1">
    <citation type="submission" date="2020-01" db="EMBL/GenBank/DDBJ databases">
        <authorList>
            <person name="Meier V. D."/>
            <person name="Meier V D."/>
        </authorList>
    </citation>
    <scope>NUCLEOTIDE SEQUENCE</scope>
    <source>
        <strain evidence="1">HLG_WM_MAG_12</strain>
    </source>
</reference>